<gene>
    <name evidence="1" type="ORF">DCS_00147</name>
</gene>
<dbReference type="AlphaFoldDB" id="A0A151GPK8"/>
<proteinExistence type="predicted"/>
<protein>
    <submittedName>
        <fullName evidence="1">Uncharacterized protein</fullName>
    </submittedName>
</protein>
<dbReference type="EMBL" id="LAYC01000001">
    <property type="protein sequence ID" value="KYK59020.1"/>
    <property type="molecule type" value="Genomic_DNA"/>
</dbReference>
<name>A0A151GPK8_DRECN</name>
<keyword evidence="2" id="KW-1185">Reference proteome</keyword>
<accession>A0A151GPK8</accession>
<dbReference type="Proteomes" id="UP000076580">
    <property type="component" value="Chromosome 01"/>
</dbReference>
<dbReference type="InParanoid" id="A0A151GPK8"/>
<comment type="caution">
    <text evidence="1">The sequence shown here is derived from an EMBL/GenBank/DDBJ whole genome shotgun (WGS) entry which is preliminary data.</text>
</comment>
<organism evidence="1 2">
    <name type="scientific">Drechmeria coniospora</name>
    <name type="common">Nematophagous fungus</name>
    <name type="synonym">Meria coniospora</name>
    <dbReference type="NCBI Taxonomy" id="98403"/>
    <lineage>
        <taxon>Eukaryota</taxon>
        <taxon>Fungi</taxon>
        <taxon>Dikarya</taxon>
        <taxon>Ascomycota</taxon>
        <taxon>Pezizomycotina</taxon>
        <taxon>Sordariomycetes</taxon>
        <taxon>Hypocreomycetidae</taxon>
        <taxon>Hypocreales</taxon>
        <taxon>Ophiocordycipitaceae</taxon>
        <taxon>Drechmeria</taxon>
    </lineage>
</organism>
<dbReference type="GeneID" id="63712790"/>
<dbReference type="RefSeq" id="XP_040658372.1">
    <property type="nucleotide sequence ID" value="XM_040797489.1"/>
</dbReference>
<reference evidence="1 2" key="1">
    <citation type="journal article" date="2016" name="Sci. Rep.">
        <title>Insights into Adaptations to a Near-Obligate Nematode Endoparasitic Lifestyle from the Finished Genome of Drechmeria coniospora.</title>
        <authorList>
            <person name="Zhang L."/>
            <person name="Zhou Z."/>
            <person name="Guo Q."/>
            <person name="Fokkens L."/>
            <person name="Miskei M."/>
            <person name="Pocsi I."/>
            <person name="Zhang W."/>
            <person name="Chen M."/>
            <person name="Wang L."/>
            <person name="Sun Y."/>
            <person name="Donzelli B.G."/>
            <person name="Gibson D.M."/>
            <person name="Nelson D.R."/>
            <person name="Luo J.G."/>
            <person name="Rep M."/>
            <person name="Liu H."/>
            <person name="Yang S."/>
            <person name="Wang J."/>
            <person name="Krasnoff S.B."/>
            <person name="Xu Y."/>
            <person name="Molnar I."/>
            <person name="Lin M."/>
        </authorList>
    </citation>
    <scope>NUCLEOTIDE SEQUENCE [LARGE SCALE GENOMIC DNA]</scope>
    <source>
        <strain evidence="1 2">ARSEF 6962</strain>
    </source>
</reference>
<evidence type="ECO:0000313" key="2">
    <source>
        <dbReference type="Proteomes" id="UP000076580"/>
    </source>
</evidence>
<sequence>MPEGSPIPEHLFVHRTDTPIGHTHHGCKLELGNPHLISQANLSTLITISTTFNSLMFRDGCKAPAHEWVEYDRILDRFKDFGYDFHPHALPKCVMKSASDDSVGKERWHPNYVDKILKRVCYEFDLVEEAHMEILLPKLNLDPNYCREYAEFVVSLSRVSSTAAGWTVDPSNYDISDYPKTSDFNATCNGLLWNADMIKNSTN</sequence>
<evidence type="ECO:0000313" key="1">
    <source>
        <dbReference type="EMBL" id="KYK59020.1"/>
    </source>
</evidence>